<dbReference type="InterPro" id="IPR036667">
    <property type="entry name" value="PTS_IIB_sorbose-sp_sf"/>
</dbReference>
<organism evidence="9">
    <name type="scientific">marine metagenome</name>
    <dbReference type="NCBI Taxonomy" id="408172"/>
    <lineage>
        <taxon>unclassified sequences</taxon>
        <taxon>metagenomes</taxon>
        <taxon>ecological metagenomes</taxon>
    </lineage>
</organism>
<feature type="non-terminal residue" evidence="9">
    <location>
        <position position="1"/>
    </location>
</feature>
<keyword evidence="3" id="KW-0963">Cytoplasm</keyword>
<dbReference type="GO" id="GO:0009401">
    <property type="term" value="P:phosphoenolpyruvate-dependent sugar phosphotransferase system"/>
    <property type="evidence" value="ECO:0007669"/>
    <property type="project" value="UniProtKB-KW"/>
</dbReference>
<accession>A0A381Q8J9</accession>
<sequence length="158" mass="17103">SVVLYRIDERLIHGQVVMGWGPELEVEHYVVVDDELAASEWEQDLYRLGLPEVATAEFRTVADARARLSELDAASPRTVVLTRTVAAMNGLAEGDGLRGCEVNLGGLHHEAGRTERVPYVYLGPAEEEGLRALADEGVEISARDLPGSRAVALEALLG</sequence>
<gene>
    <name evidence="9" type="ORF">METZ01_LOCUS27211</name>
</gene>
<feature type="domain" description="PTS EIIB type-4" evidence="8">
    <location>
        <begin position="1"/>
        <end position="158"/>
    </location>
</feature>
<evidence type="ECO:0000256" key="4">
    <source>
        <dbReference type="ARBA" id="ARBA00022597"/>
    </source>
</evidence>
<keyword evidence="7" id="KW-0418">Kinase</keyword>
<evidence type="ECO:0000256" key="1">
    <source>
        <dbReference type="ARBA" id="ARBA00004496"/>
    </source>
</evidence>
<dbReference type="SUPFAM" id="SSF52728">
    <property type="entry name" value="PTS IIb component"/>
    <property type="match status" value="1"/>
</dbReference>
<dbReference type="InterPro" id="IPR004720">
    <property type="entry name" value="PTS_IIB_sorbose-sp"/>
</dbReference>
<dbReference type="Pfam" id="PF03830">
    <property type="entry name" value="PTSIIB_sorb"/>
    <property type="match status" value="1"/>
</dbReference>
<keyword evidence="2" id="KW-0813">Transport</keyword>
<evidence type="ECO:0000256" key="2">
    <source>
        <dbReference type="ARBA" id="ARBA00022448"/>
    </source>
</evidence>
<dbReference type="EMBL" id="UINC01001208">
    <property type="protein sequence ID" value="SUZ74357.1"/>
    <property type="molecule type" value="Genomic_DNA"/>
</dbReference>
<keyword evidence="4" id="KW-0762">Sugar transport</keyword>
<dbReference type="Gene3D" id="3.40.35.10">
    <property type="entry name" value="Phosphotransferase system, sorbose subfamily IIB component"/>
    <property type="match status" value="1"/>
</dbReference>
<comment type="subcellular location">
    <subcellularLocation>
        <location evidence="1">Cytoplasm</location>
    </subcellularLocation>
</comment>
<evidence type="ECO:0000256" key="5">
    <source>
        <dbReference type="ARBA" id="ARBA00022679"/>
    </source>
</evidence>
<proteinExistence type="predicted"/>
<dbReference type="AlphaFoldDB" id="A0A381Q8J9"/>
<reference evidence="9" key="1">
    <citation type="submission" date="2018-05" db="EMBL/GenBank/DDBJ databases">
        <authorList>
            <person name="Lanie J.A."/>
            <person name="Ng W.-L."/>
            <person name="Kazmierczak K.M."/>
            <person name="Andrzejewski T.M."/>
            <person name="Davidsen T.M."/>
            <person name="Wayne K.J."/>
            <person name="Tettelin H."/>
            <person name="Glass J.I."/>
            <person name="Rusch D."/>
            <person name="Podicherti R."/>
            <person name="Tsui H.-C.T."/>
            <person name="Winkler M.E."/>
        </authorList>
    </citation>
    <scope>NUCLEOTIDE SEQUENCE</scope>
</reference>
<evidence type="ECO:0000313" key="9">
    <source>
        <dbReference type="EMBL" id="SUZ74357.1"/>
    </source>
</evidence>
<evidence type="ECO:0000259" key="8">
    <source>
        <dbReference type="PROSITE" id="PS51101"/>
    </source>
</evidence>
<keyword evidence="6" id="KW-0598">Phosphotransferase system</keyword>
<evidence type="ECO:0000256" key="6">
    <source>
        <dbReference type="ARBA" id="ARBA00022683"/>
    </source>
</evidence>
<name>A0A381Q8J9_9ZZZZ</name>
<keyword evidence="5" id="KW-0808">Transferase</keyword>
<evidence type="ECO:0000256" key="3">
    <source>
        <dbReference type="ARBA" id="ARBA00022490"/>
    </source>
</evidence>
<evidence type="ECO:0000256" key="7">
    <source>
        <dbReference type="ARBA" id="ARBA00022777"/>
    </source>
</evidence>
<dbReference type="GO" id="GO:0008982">
    <property type="term" value="F:protein-N(PI)-phosphohistidine-sugar phosphotransferase activity"/>
    <property type="evidence" value="ECO:0007669"/>
    <property type="project" value="InterPro"/>
</dbReference>
<protein>
    <recommendedName>
        <fullName evidence="8">PTS EIIB type-4 domain-containing protein</fullName>
    </recommendedName>
</protein>
<dbReference type="GO" id="GO:0005737">
    <property type="term" value="C:cytoplasm"/>
    <property type="evidence" value="ECO:0007669"/>
    <property type="project" value="UniProtKB-SubCell"/>
</dbReference>
<dbReference type="GO" id="GO:0016301">
    <property type="term" value="F:kinase activity"/>
    <property type="evidence" value="ECO:0007669"/>
    <property type="project" value="UniProtKB-KW"/>
</dbReference>
<dbReference type="PROSITE" id="PS51101">
    <property type="entry name" value="PTS_EIIB_TYPE_4"/>
    <property type="match status" value="1"/>
</dbReference>